<reference evidence="2 3" key="1">
    <citation type="submission" date="2018-06" db="EMBL/GenBank/DDBJ databases">
        <title>Genome Sequence of the Brown Rot Fungal Pathogen Monilinia fructigena.</title>
        <authorList>
            <person name="Landi L."/>
            <person name="De Miccolis Angelini R.M."/>
            <person name="Pollastro S."/>
            <person name="Abate D."/>
            <person name="Faretra F."/>
            <person name="Romanazzi G."/>
        </authorList>
    </citation>
    <scope>NUCLEOTIDE SEQUENCE [LARGE SCALE GENOMIC DNA]</scope>
    <source>
        <strain evidence="2 3">Mfrg269</strain>
    </source>
</reference>
<evidence type="ECO:0000256" key="1">
    <source>
        <dbReference type="SAM" id="MobiDB-lite"/>
    </source>
</evidence>
<organism evidence="2 3">
    <name type="scientific">Monilinia fructigena</name>
    <dbReference type="NCBI Taxonomy" id="38457"/>
    <lineage>
        <taxon>Eukaryota</taxon>
        <taxon>Fungi</taxon>
        <taxon>Dikarya</taxon>
        <taxon>Ascomycota</taxon>
        <taxon>Pezizomycotina</taxon>
        <taxon>Leotiomycetes</taxon>
        <taxon>Helotiales</taxon>
        <taxon>Sclerotiniaceae</taxon>
        <taxon>Monilinia</taxon>
    </lineage>
</organism>
<dbReference type="EMBL" id="QKRW01000034">
    <property type="protein sequence ID" value="RAL61136.1"/>
    <property type="molecule type" value="Genomic_DNA"/>
</dbReference>
<accession>A0A395ILW2</accession>
<proteinExistence type="predicted"/>
<evidence type="ECO:0000313" key="3">
    <source>
        <dbReference type="Proteomes" id="UP000249056"/>
    </source>
</evidence>
<gene>
    <name evidence="2" type="ORF">DID88_010475</name>
</gene>
<sequence>MGAHEEASEAASEASSEIAPFPGTAAENQRLFWLPTAAAPLGAEAVLEGDKLKAKRFRGFMRAELQIRSIMGGEIVADKTGAFWTLVGHLGANFEDFLT</sequence>
<comment type="caution">
    <text evidence="2">The sequence shown here is derived from an EMBL/GenBank/DDBJ whole genome shotgun (WGS) entry which is preliminary data.</text>
</comment>
<name>A0A395ILW2_9HELO</name>
<feature type="region of interest" description="Disordered" evidence="1">
    <location>
        <begin position="1"/>
        <end position="20"/>
    </location>
</feature>
<protein>
    <submittedName>
        <fullName evidence="2">Uncharacterized protein</fullName>
    </submittedName>
</protein>
<dbReference type="Proteomes" id="UP000249056">
    <property type="component" value="Unassembled WGS sequence"/>
</dbReference>
<evidence type="ECO:0000313" key="2">
    <source>
        <dbReference type="EMBL" id="RAL61136.1"/>
    </source>
</evidence>
<dbReference type="AlphaFoldDB" id="A0A395ILW2"/>
<keyword evidence="3" id="KW-1185">Reference proteome</keyword>